<proteinExistence type="predicted"/>
<dbReference type="SUPFAM" id="SSF47413">
    <property type="entry name" value="lambda repressor-like DNA-binding domains"/>
    <property type="match status" value="1"/>
</dbReference>
<dbReference type="SMART" id="SM00530">
    <property type="entry name" value="HTH_XRE"/>
    <property type="match status" value="1"/>
</dbReference>
<dbReference type="PROSITE" id="PS50943">
    <property type="entry name" value="HTH_CROC1"/>
    <property type="match status" value="1"/>
</dbReference>
<dbReference type="InterPro" id="IPR001387">
    <property type="entry name" value="Cro/C1-type_HTH"/>
</dbReference>
<dbReference type="GO" id="GO:0003677">
    <property type="term" value="F:DNA binding"/>
    <property type="evidence" value="ECO:0007669"/>
    <property type="project" value="UniProtKB-KW"/>
</dbReference>
<keyword evidence="1" id="KW-0238">DNA-binding</keyword>
<evidence type="ECO:0000256" key="1">
    <source>
        <dbReference type="ARBA" id="ARBA00023125"/>
    </source>
</evidence>
<dbReference type="RefSeq" id="WP_119368210.1">
    <property type="nucleotide sequence ID" value="NZ_QXDJ01000009.1"/>
</dbReference>
<reference evidence="3 4" key="1">
    <citation type="submission" date="2018-08" db="EMBL/GenBank/DDBJ databases">
        <title>Genome of Clostridium chromiireducens C1, DSM12136.</title>
        <authorList>
            <person name="Xing M."/>
            <person name="Wei Y."/>
            <person name="Ang E.L."/>
            <person name="Zhao H."/>
            <person name="Zhang Y."/>
        </authorList>
    </citation>
    <scope>NUCLEOTIDE SEQUENCE [LARGE SCALE GENOMIC DNA]</scope>
    <source>
        <strain evidence="3 4">C1</strain>
    </source>
</reference>
<accession>A0A399IGR9</accession>
<evidence type="ECO:0000313" key="4">
    <source>
        <dbReference type="Proteomes" id="UP000265930"/>
    </source>
</evidence>
<feature type="domain" description="HTH cro/C1-type" evidence="2">
    <location>
        <begin position="10"/>
        <end position="66"/>
    </location>
</feature>
<protein>
    <submittedName>
        <fullName evidence="3">XRE family transcriptional regulator</fullName>
    </submittedName>
</protein>
<organism evidence="3 4">
    <name type="scientific">Clostridium chromiireducens</name>
    <dbReference type="NCBI Taxonomy" id="225345"/>
    <lineage>
        <taxon>Bacteria</taxon>
        <taxon>Bacillati</taxon>
        <taxon>Bacillota</taxon>
        <taxon>Clostridia</taxon>
        <taxon>Eubacteriales</taxon>
        <taxon>Clostridiaceae</taxon>
        <taxon>Clostridium</taxon>
    </lineage>
</organism>
<dbReference type="InterPro" id="IPR010982">
    <property type="entry name" value="Lambda_DNA-bd_dom_sf"/>
</dbReference>
<dbReference type="PANTHER" id="PTHR46558:SF11">
    <property type="entry name" value="HTH-TYPE TRANSCRIPTIONAL REGULATOR XRE"/>
    <property type="match status" value="1"/>
</dbReference>
<name>A0A399IGR9_9CLOT</name>
<dbReference type="Gene3D" id="1.10.260.40">
    <property type="entry name" value="lambda repressor-like DNA-binding domains"/>
    <property type="match status" value="1"/>
</dbReference>
<dbReference type="Pfam" id="PF01381">
    <property type="entry name" value="HTH_3"/>
    <property type="match status" value="1"/>
</dbReference>
<dbReference type="Proteomes" id="UP000265930">
    <property type="component" value="Unassembled WGS sequence"/>
</dbReference>
<dbReference type="PANTHER" id="PTHR46558">
    <property type="entry name" value="TRACRIPTIONAL REGULATORY PROTEIN-RELATED-RELATED"/>
    <property type="match status" value="1"/>
</dbReference>
<comment type="caution">
    <text evidence="3">The sequence shown here is derived from an EMBL/GenBank/DDBJ whole genome shotgun (WGS) entry which is preliminary data.</text>
</comment>
<dbReference type="AlphaFoldDB" id="A0A399IGR9"/>
<dbReference type="EMBL" id="QXDJ01000009">
    <property type="protein sequence ID" value="RII32135.1"/>
    <property type="molecule type" value="Genomic_DNA"/>
</dbReference>
<gene>
    <name evidence="3" type="ORF">D2A34_24765</name>
</gene>
<evidence type="ECO:0000259" key="2">
    <source>
        <dbReference type="PROSITE" id="PS50943"/>
    </source>
</evidence>
<sequence length="161" mass="18950">MNNGYLGKNLKKLRKDNKISQSKLGDMLGVSGAYIQQLEKEVKTNPSIDLIYKISNYFDVAPMKLLEWDLSEPYQDYAEMNELSNYLRDQARKKDDNYNTDKYFKQLFVKPSEWEENNRQKAIAILLKESGSDIKDFTEDEYARIEKSLIEYLSTIAYMKK</sequence>
<evidence type="ECO:0000313" key="3">
    <source>
        <dbReference type="EMBL" id="RII32135.1"/>
    </source>
</evidence>
<dbReference type="CDD" id="cd00093">
    <property type="entry name" value="HTH_XRE"/>
    <property type="match status" value="1"/>
</dbReference>